<dbReference type="EMBL" id="JWZX01002956">
    <property type="protein sequence ID" value="KOO25569.1"/>
    <property type="molecule type" value="Genomic_DNA"/>
</dbReference>
<proteinExistence type="predicted"/>
<gene>
    <name evidence="1" type="ORF">Ctob_008576</name>
</gene>
<sequence>MPLDRSTLRGNELDLDALVSPKDLRRFTERDFIFSDSLTYKGELAEELAELDAVKEDKKGAALISTLTQTGGALGLVYASAKALTAIERYFKRQEQKEIQDEIELTGNYISVDAGDVETVFDPSTGKNLTISKAPRAKANITATELAAPTGTLAK</sequence>
<protein>
    <submittedName>
        <fullName evidence="1">Uncharacterized protein</fullName>
    </submittedName>
</protein>
<accession>A0A0M0JG68</accession>
<dbReference type="AlphaFoldDB" id="A0A0M0JG68"/>
<keyword evidence="2" id="KW-1185">Reference proteome</keyword>
<dbReference type="Proteomes" id="UP000037460">
    <property type="component" value="Unassembled WGS sequence"/>
</dbReference>
<evidence type="ECO:0000313" key="2">
    <source>
        <dbReference type="Proteomes" id="UP000037460"/>
    </source>
</evidence>
<comment type="caution">
    <text evidence="1">The sequence shown here is derived from an EMBL/GenBank/DDBJ whole genome shotgun (WGS) entry which is preliminary data.</text>
</comment>
<name>A0A0M0JG68_9EUKA</name>
<reference evidence="2" key="1">
    <citation type="journal article" date="2015" name="PLoS Genet.">
        <title>Genome Sequence and Transcriptome Analyses of Chrysochromulina tobin: Metabolic Tools for Enhanced Algal Fitness in the Prominent Order Prymnesiales (Haptophyceae).</title>
        <authorList>
            <person name="Hovde B.T."/>
            <person name="Deodato C.R."/>
            <person name="Hunsperger H.M."/>
            <person name="Ryken S.A."/>
            <person name="Yost W."/>
            <person name="Jha R.K."/>
            <person name="Patterson J."/>
            <person name="Monnat R.J. Jr."/>
            <person name="Barlow S.B."/>
            <person name="Starkenburg S.R."/>
            <person name="Cattolico R.A."/>
        </authorList>
    </citation>
    <scope>NUCLEOTIDE SEQUENCE</scope>
    <source>
        <strain evidence="2">CCMP291</strain>
    </source>
</reference>
<organism evidence="1 2">
    <name type="scientific">Chrysochromulina tobinii</name>
    <dbReference type="NCBI Taxonomy" id="1460289"/>
    <lineage>
        <taxon>Eukaryota</taxon>
        <taxon>Haptista</taxon>
        <taxon>Haptophyta</taxon>
        <taxon>Prymnesiophyceae</taxon>
        <taxon>Prymnesiales</taxon>
        <taxon>Chrysochromulinaceae</taxon>
        <taxon>Chrysochromulina</taxon>
    </lineage>
</organism>
<feature type="non-terminal residue" evidence="1">
    <location>
        <position position="155"/>
    </location>
</feature>
<evidence type="ECO:0000313" key="1">
    <source>
        <dbReference type="EMBL" id="KOO25569.1"/>
    </source>
</evidence>